<dbReference type="Gene3D" id="3.40.50.1820">
    <property type="entry name" value="alpha/beta hydrolase"/>
    <property type="match status" value="2"/>
</dbReference>
<dbReference type="PIRSF" id="PIRSF029063">
    <property type="entry name" value="IV_sec_VirJ"/>
    <property type="match status" value="1"/>
</dbReference>
<protein>
    <submittedName>
        <fullName evidence="3">Type IV secretory pathway VirJ component</fullName>
    </submittedName>
</protein>
<evidence type="ECO:0000313" key="4">
    <source>
        <dbReference type="Proteomes" id="UP001241472"/>
    </source>
</evidence>
<comment type="caution">
    <text evidence="3">The sequence shown here is derived from an EMBL/GenBank/DDBJ whole genome shotgun (WGS) entry which is preliminary data.</text>
</comment>
<keyword evidence="4" id="KW-1185">Reference proteome</keyword>
<evidence type="ECO:0000313" key="3">
    <source>
        <dbReference type="EMBL" id="MDP9837805.1"/>
    </source>
</evidence>
<dbReference type="Pfam" id="PF06057">
    <property type="entry name" value="VirJ"/>
    <property type="match status" value="1"/>
</dbReference>
<name>A0ABT9PTK8_9HYPH</name>
<reference evidence="3 4" key="1">
    <citation type="submission" date="2023-07" db="EMBL/GenBank/DDBJ databases">
        <title>Sorghum-associated microbial communities from plants grown in Nebraska, USA.</title>
        <authorList>
            <person name="Schachtman D."/>
        </authorList>
    </citation>
    <scope>NUCLEOTIDE SEQUENCE [LARGE SCALE GENOMIC DNA]</scope>
    <source>
        <strain evidence="3 4">DS1307</strain>
    </source>
</reference>
<dbReference type="EMBL" id="JAUSRF010000007">
    <property type="protein sequence ID" value="MDP9837805.1"/>
    <property type="molecule type" value="Genomic_DNA"/>
</dbReference>
<dbReference type="InterPro" id="IPR029058">
    <property type="entry name" value="AB_hydrolase_fold"/>
</dbReference>
<dbReference type="Proteomes" id="UP001241472">
    <property type="component" value="Unassembled WGS sequence"/>
</dbReference>
<dbReference type="RefSeq" id="WP_306834869.1">
    <property type="nucleotide sequence ID" value="NZ_JAUSRF010000007.1"/>
</dbReference>
<evidence type="ECO:0000256" key="1">
    <source>
        <dbReference type="SAM" id="SignalP"/>
    </source>
</evidence>
<feature type="chain" id="PRO_5046784520" evidence="1">
    <location>
        <begin position="24"/>
        <end position="457"/>
    </location>
</feature>
<dbReference type="SUPFAM" id="SSF53474">
    <property type="entry name" value="alpha/beta-Hydrolases"/>
    <property type="match status" value="2"/>
</dbReference>
<dbReference type="InterPro" id="IPR011225">
    <property type="entry name" value="IV_sec_VirJ"/>
</dbReference>
<gene>
    <name evidence="3" type="ORF">J2T09_002562</name>
</gene>
<keyword evidence="1" id="KW-0732">Signal</keyword>
<feature type="domain" description="Bacterial virulence" evidence="2">
    <location>
        <begin position="262"/>
        <end position="452"/>
    </location>
</feature>
<dbReference type="InterPro" id="IPR010333">
    <property type="entry name" value="VirJ"/>
</dbReference>
<sequence>MNRFFSRILSMALAAAVSLPASAQQAPASYDTGLIPSPHIFQPSGDITANVFLVSDAKGWGEAEEKQAQALTEKGAIVIGIDFPSYMASLAKDPQDCIYTISDIESLAQQVQRSLGNSSYHRPMLAGIGAGGGLVLAMIAQSPPATIDEAIAVDPVASVPLTRELCTPAAKKPVDGGIVYALTEGPLPAPVTVLFSPQADDAGKAHAQDLEKTWTDIDLNDTDESADEILSATLSDHIDAAANTDQPLGLPLTILETKPTLDTMAIIYSGDGGWRDIDSEIGATLQAEGIPVVGLDALRYFWTELKPQQVADDLDRIIKNYRREWNVKHVVLIGYSFGADVLPATYNLLEADQKAHVVQMSLLALAREVDYEISVTGWLGVAGEGKGGDTVEDLKKINPKVVQCIYGTDDDDDPCPTLAASGVETVAIEGGHHFDEDYKGLAAHIVAALKTRLAPKP</sequence>
<organism evidence="3 4">
    <name type="scientific">Neorhizobium huautlense</name>
    <dbReference type="NCBI Taxonomy" id="67774"/>
    <lineage>
        <taxon>Bacteria</taxon>
        <taxon>Pseudomonadati</taxon>
        <taxon>Pseudomonadota</taxon>
        <taxon>Alphaproteobacteria</taxon>
        <taxon>Hyphomicrobiales</taxon>
        <taxon>Rhizobiaceae</taxon>
        <taxon>Rhizobium/Agrobacterium group</taxon>
        <taxon>Neorhizobium</taxon>
    </lineage>
</organism>
<evidence type="ECO:0000259" key="2">
    <source>
        <dbReference type="Pfam" id="PF06057"/>
    </source>
</evidence>
<feature type="signal peptide" evidence="1">
    <location>
        <begin position="1"/>
        <end position="23"/>
    </location>
</feature>
<proteinExistence type="predicted"/>
<accession>A0ABT9PTK8</accession>